<dbReference type="EMBL" id="ML119654">
    <property type="protein sequence ID" value="RPA85247.1"/>
    <property type="molecule type" value="Genomic_DNA"/>
</dbReference>
<dbReference type="AlphaFoldDB" id="A0A3N4IIJ0"/>
<feature type="transmembrane region" description="Helical" evidence="2">
    <location>
        <begin position="87"/>
        <end position="105"/>
    </location>
</feature>
<feature type="transmembrane region" description="Helical" evidence="2">
    <location>
        <begin position="52"/>
        <end position="75"/>
    </location>
</feature>
<gene>
    <name evidence="3" type="ORF">BJ508DRAFT_5922</name>
</gene>
<evidence type="ECO:0000256" key="2">
    <source>
        <dbReference type="SAM" id="Phobius"/>
    </source>
</evidence>
<organism evidence="3 4">
    <name type="scientific">Ascobolus immersus RN42</name>
    <dbReference type="NCBI Taxonomy" id="1160509"/>
    <lineage>
        <taxon>Eukaryota</taxon>
        <taxon>Fungi</taxon>
        <taxon>Dikarya</taxon>
        <taxon>Ascomycota</taxon>
        <taxon>Pezizomycotina</taxon>
        <taxon>Pezizomycetes</taxon>
        <taxon>Pezizales</taxon>
        <taxon>Ascobolaceae</taxon>
        <taxon>Ascobolus</taxon>
    </lineage>
</organism>
<feature type="region of interest" description="Disordered" evidence="1">
    <location>
        <begin position="1"/>
        <end position="46"/>
    </location>
</feature>
<evidence type="ECO:0000313" key="4">
    <source>
        <dbReference type="Proteomes" id="UP000275078"/>
    </source>
</evidence>
<dbReference type="Proteomes" id="UP000275078">
    <property type="component" value="Unassembled WGS sequence"/>
</dbReference>
<evidence type="ECO:0000313" key="3">
    <source>
        <dbReference type="EMBL" id="RPA85247.1"/>
    </source>
</evidence>
<keyword evidence="4" id="KW-1185">Reference proteome</keyword>
<feature type="compositionally biased region" description="Polar residues" evidence="1">
    <location>
        <begin position="21"/>
        <end position="46"/>
    </location>
</feature>
<keyword evidence="2" id="KW-0812">Transmembrane</keyword>
<evidence type="ECO:0000256" key="1">
    <source>
        <dbReference type="SAM" id="MobiDB-lite"/>
    </source>
</evidence>
<protein>
    <submittedName>
        <fullName evidence="3">Uncharacterized protein</fullName>
    </submittedName>
</protein>
<name>A0A3N4IIJ0_ASCIM</name>
<accession>A0A3N4IIJ0</accession>
<feature type="transmembrane region" description="Helical" evidence="2">
    <location>
        <begin position="126"/>
        <end position="155"/>
    </location>
</feature>
<keyword evidence="2" id="KW-1133">Transmembrane helix</keyword>
<sequence>MGGEAHPLSELQTTPPPVTLSEPSPATGPTSRTLPTNLPHQSERTSSSTSNYAAIPLVVIRSFILILAIVTTVFSILVTKARLENNFFVWVSCIGSLVFNGWEVFGHSISLSRRRRVIPQERSNSFYATIGACGAGGAGFLDFVLMASCIVASVLKLFEYYSHGNGPGDDPKVIAHFARVKKEQRRVGNKLQVLLVVLLIAHAFMTFIGCVLCCRYGCCNTTEGKPRRGRRETVYVSYEERLALQRAAVAKDA</sequence>
<proteinExistence type="predicted"/>
<feature type="transmembrane region" description="Helical" evidence="2">
    <location>
        <begin position="193"/>
        <end position="218"/>
    </location>
</feature>
<reference evidence="3 4" key="1">
    <citation type="journal article" date="2018" name="Nat. Ecol. Evol.">
        <title>Pezizomycetes genomes reveal the molecular basis of ectomycorrhizal truffle lifestyle.</title>
        <authorList>
            <person name="Murat C."/>
            <person name="Payen T."/>
            <person name="Noel B."/>
            <person name="Kuo A."/>
            <person name="Morin E."/>
            <person name="Chen J."/>
            <person name="Kohler A."/>
            <person name="Krizsan K."/>
            <person name="Balestrini R."/>
            <person name="Da Silva C."/>
            <person name="Montanini B."/>
            <person name="Hainaut M."/>
            <person name="Levati E."/>
            <person name="Barry K.W."/>
            <person name="Belfiori B."/>
            <person name="Cichocki N."/>
            <person name="Clum A."/>
            <person name="Dockter R.B."/>
            <person name="Fauchery L."/>
            <person name="Guy J."/>
            <person name="Iotti M."/>
            <person name="Le Tacon F."/>
            <person name="Lindquist E.A."/>
            <person name="Lipzen A."/>
            <person name="Malagnac F."/>
            <person name="Mello A."/>
            <person name="Molinier V."/>
            <person name="Miyauchi S."/>
            <person name="Poulain J."/>
            <person name="Riccioni C."/>
            <person name="Rubini A."/>
            <person name="Sitrit Y."/>
            <person name="Splivallo R."/>
            <person name="Traeger S."/>
            <person name="Wang M."/>
            <person name="Zifcakova L."/>
            <person name="Wipf D."/>
            <person name="Zambonelli A."/>
            <person name="Paolocci F."/>
            <person name="Nowrousian M."/>
            <person name="Ottonello S."/>
            <person name="Baldrian P."/>
            <person name="Spatafora J.W."/>
            <person name="Henrissat B."/>
            <person name="Nagy L.G."/>
            <person name="Aury J.M."/>
            <person name="Wincker P."/>
            <person name="Grigoriev I.V."/>
            <person name="Bonfante P."/>
            <person name="Martin F.M."/>
        </authorList>
    </citation>
    <scope>NUCLEOTIDE SEQUENCE [LARGE SCALE GENOMIC DNA]</scope>
    <source>
        <strain evidence="3 4">RN42</strain>
    </source>
</reference>
<keyword evidence="2" id="KW-0472">Membrane</keyword>